<name>A0A921I042_9BACT</name>
<evidence type="ECO:0000256" key="5">
    <source>
        <dbReference type="ARBA" id="ARBA00022519"/>
    </source>
</evidence>
<keyword evidence="3" id="KW-0813">Transport</keyword>
<evidence type="ECO:0000256" key="13">
    <source>
        <dbReference type="SAM" id="Phobius"/>
    </source>
</evidence>
<comment type="subcellular location">
    <subcellularLocation>
        <location evidence="1">Cell inner membrane</location>
        <topology evidence="1">Multi-pass membrane protein</topology>
    </subcellularLocation>
</comment>
<evidence type="ECO:0000256" key="12">
    <source>
        <dbReference type="PIRSR" id="PIRSR006247-1"/>
    </source>
</evidence>
<evidence type="ECO:0000256" key="6">
    <source>
        <dbReference type="ARBA" id="ARBA00022538"/>
    </source>
</evidence>
<keyword evidence="11 13" id="KW-0472">Membrane</keyword>
<dbReference type="PANTHER" id="PTHR32024">
    <property type="entry name" value="TRK SYSTEM POTASSIUM UPTAKE PROTEIN TRKG-RELATED"/>
    <property type="match status" value="1"/>
</dbReference>
<dbReference type="PANTHER" id="PTHR32024:SF2">
    <property type="entry name" value="TRK SYSTEM POTASSIUM UPTAKE PROTEIN TRKG-RELATED"/>
    <property type="match status" value="1"/>
</dbReference>
<reference evidence="14" key="1">
    <citation type="journal article" date="2021" name="PeerJ">
        <title>Extensive microbial diversity within the chicken gut microbiome revealed by metagenomics and culture.</title>
        <authorList>
            <person name="Gilroy R."/>
            <person name="Ravi A."/>
            <person name="Getino M."/>
            <person name="Pursley I."/>
            <person name="Horton D.L."/>
            <person name="Alikhan N.F."/>
            <person name="Baker D."/>
            <person name="Gharbi K."/>
            <person name="Hall N."/>
            <person name="Watson M."/>
            <person name="Adriaenssens E.M."/>
            <person name="Foster-Nyarko E."/>
            <person name="Jarju S."/>
            <person name="Secka A."/>
            <person name="Antonio M."/>
            <person name="Oren A."/>
            <person name="Chaudhuri R.R."/>
            <person name="La Ragione R."/>
            <person name="Hildebrand F."/>
            <person name="Pallen M.J."/>
        </authorList>
    </citation>
    <scope>NUCLEOTIDE SEQUENCE</scope>
    <source>
        <strain evidence="14">CHK55-1828</strain>
    </source>
</reference>
<feature type="binding site" evidence="12">
    <location>
        <position position="453"/>
    </location>
    <ligand>
        <name>K(+)</name>
        <dbReference type="ChEBI" id="CHEBI:29103"/>
    </ligand>
</feature>
<dbReference type="Pfam" id="PF02386">
    <property type="entry name" value="TrkH"/>
    <property type="match status" value="1"/>
</dbReference>
<dbReference type="Proteomes" id="UP000717835">
    <property type="component" value="Unassembled WGS sequence"/>
</dbReference>
<evidence type="ECO:0000256" key="7">
    <source>
        <dbReference type="ARBA" id="ARBA00022692"/>
    </source>
</evidence>
<feature type="binding site" evidence="12">
    <location>
        <position position="131"/>
    </location>
    <ligand>
        <name>K(+)</name>
        <dbReference type="ChEBI" id="CHEBI:29103"/>
    </ligand>
</feature>
<keyword evidence="5" id="KW-0997">Cell inner membrane</keyword>
<evidence type="ECO:0000256" key="9">
    <source>
        <dbReference type="ARBA" id="ARBA00022989"/>
    </source>
</evidence>
<feature type="transmembrane region" description="Helical" evidence="13">
    <location>
        <begin position="26"/>
        <end position="52"/>
    </location>
</feature>
<dbReference type="PIRSF" id="PIRSF006247">
    <property type="entry name" value="TrkH"/>
    <property type="match status" value="1"/>
</dbReference>
<proteinExistence type="inferred from homology"/>
<feature type="transmembrane region" description="Helical" evidence="13">
    <location>
        <begin position="410"/>
        <end position="435"/>
    </location>
</feature>
<dbReference type="InterPro" id="IPR003445">
    <property type="entry name" value="Cat_transpt"/>
</dbReference>
<organism evidence="14 15">
    <name type="scientific">Mediterranea massiliensis</name>
    <dbReference type="NCBI Taxonomy" id="1841865"/>
    <lineage>
        <taxon>Bacteria</taxon>
        <taxon>Pseudomonadati</taxon>
        <taxon>Bacteroidota</taxon>
        <taxon>Bacteroidia</taxon>
        <taxon>Bacteroidales</taxon>
        <taxon>Bacteroidaceae</taxon>
        <taxon>Mediterranea</taxon>
    </lineage>
</organism>
<keyword evidence="9 13" id="KW-1133">Transmembrane helix</keyword>
<keyword evidence="10" id="KW-0406">Ion transport</keyword>
<feature type="binding site" evidence="12">
    <location>
        <position position="132"/>
    </location>
    <ligand>
        <name>K(+)</name>
        <dbReference type="ChEBI" id="CHEBI:29103"/>
    </ligand>
</feature>
<evidence type="ECO:0000313" key="15">
    <source>
        <dbReference type="Proteomes" id="UP000717835"/>
    </source>
</evidence>
<evidence type="ECO:0000256" key="10">
    <source>
        <dbReference type="ARBA" id="ARBA00023065"/>
    </source>
</evidence>
<evidence type="ECO:0000256" key="3">
    <source>
        <dbReference type="ARBA" id="ARBA00022448"/>
    </source>
</evidence>
<dbReference type="EMBL" id="DYVX01000085">
    <property type="protein sequence ID" value="HJF92827.1"/>
    <property type="molecule type" value="Genomic_DNA"/>
</dbReference>
<dbReference type="GO" id="GO:0005886">
    <property type="term" value="C:plasma membrane"/>
    <property type="evidence" value="ECO:0007669"/>
    <property type="project" value="UniProtKB-SubCell"/>
</dbReference>
<keyword evidence="7 13" id="KW-0812">Transmembrane</keyword>
<keyword evidence="4" id="KW-1003">Cell membrane</keyword>
<feature type="transmembrane region" description="Helical" evidence="13">
    <location>
        <begin position="203"/>
        <end position="222"/>
    </location>
</feature>
<feature type="transmembrane region" description="Helical" evidence="13">
    <location>
        <begin position="259"/>
        <end position="279"/>
    </location>
</feature>
<dbReference type="InterPro" id="IPR004772">
    <property type="entry name" value="TrkH"/>
</dbReference>
<protein>
    <submittedName>
        <fullName evidence="14">TrkH family potassium uptake protein</fullName>
    </submittedName>
</protein>
<evidence type="ECO:0000256" key="1">
    <source>
        <dbReference type="ARBA" id="ARBA00004429"/>
    </source>
</evidence>
<keyword evidence="6" id="KW-0633">Potassium transport</keyword>
<dbReference type="GO" id="GO:0015379">
    <property type="term" value="F:potassium:chloride symporter activity"/>
    <property type="evidence" value="ECO:0007669"/>
    <property type="project" value="InterPro"/>
</dbReference>
<feature type="binding site" evidence="12">
    <location>
        <position position="240"/>
    </location>
    <ligand>
        <name>K(+)</name>
        <dbReference type="ChEBI" id="CHEBI:29103"/>
    </ligand>
</feature>
<evidence type="ECO:0000256" key="4">
    <source>
        <dbReference type="ARBA" id="ARBA00022475"/>
    </source>
</evidence>
<reference evidence="14" key="2">
    <citation type="submission" date="2021-09" db="EMBL/GenBank/DDBJ databases">
        <authorList>
            <person name="Gilroy R."/>
        </authorList>
    </citation>
    <scope>NUCLEOTIDE SEQUENCE</scope>
    <source>
        <strain evidence="14">CHK55-1828</strain>
    </source>
</reference>
<evidence type="ECO:0000256" key="2">
    <source>
        <dbReference type="ARBA" id="ARBA00009137"/>
    </source>
</evidence>
<keyword evidence="12" id="KW-0479">Metal-binding</keyword>
<gene>
    <name evidence="14" type="ORF">K8W02_10675</name>
</gene>
<sequence>MEGFIADTLYDQSMRKRKNSLINTKIIIRVLGILLFVETAMFLLCALVSWFYEEKETLTFLQTAAINTAVGIVLILLSRGAERKLTKRDGYCIASLSWVLFSAFGMLPFYLSGSVDSITNAFFETMSGFTTTGATIMDNIDSQPHGILFWRSLTQWIGGLGIVCFAIAILPIFNEGNMQLFSAEATGVTHNKLHPKISIMVKWIWGVYLMLTTSVTLLLYIGGMNWFDAVCHAFATTATGGYSTKQASVAYWNSPFIEYVISSFMIISSFNFGLFYLIIKGKVSKMFRDEELRWFLSSIFILTGIITVALFIYNQYDIETAFRKSLFQVASIHTSCGFGTDDYCLWPPFTWVLLIFAMLAGGCTGSTAGGIKYMRLLMMVKGIRNSFRRMLHPNAVLPIRVDRQAIASNTVLSVAFFIVLYMIIILIGWIALMFLGVGFEESLSTVISSIGNVGPGLGNFGPAYSWNALPDAAKWILSFLMLVGRLEMFCVLLLFYPSFWKNR</sequence>
<feature type="transmembrane region" description="Helical" evidence="13">
    <location>
        <begin position="90"/>
        <end position="111"/>
    </location>
</feature>
<accession>A0A921I042</accession>
<feature type="transmembrane region" description="Helical" evidence="13">
    <location>
        <begin position="291"/>
        <end position="313"/>
    </location>
</feature>
<keyword evidence="8 12" id="KW-0630">Potassium</keyword>
<dbReference type="RefSeq" id="WP_022020069.1">
    <property type="nucleotide sequence ID" value="NZ_CALUIP010000037.1"/>
</dbReference>
<feature type="transmembrane region" description="Helical" evidence="13">
    <location>
        <begin position="475"/>
        <end position="496"/>
    </location>
</feature>
<dbReference type="GO" id="GO:0046872">
    <property type="term" value="F:metal ion binding"/>
    <property type="evidence" value="ECO:0007669"/>
    <property type="project" value="UniProtKB-KW"/>
</dbReference>
<dbReference type="OrthoDB" id="9810952at2"/>
<feature type="transmembrane region" description="Helical" evidence="13">
    <location>
        <begin position="153"/>
        <end position="173"/>
    </location>
</feature>
<comment type="similarity">
    <text evidence="2">Belongs to the TrkH potassium transport family.</text>
</comment>
<feature type="transmembrane region" description="Helical" evidence="13">
    <location>
        <begin position="349"/>
        <end position="371"/>
    </location>
</feature>
<evidence type="ECO:0000313" key="14">
    <source>
        <dbReference type="EMBL" id="HJF92827.1"/>
    </source>
</evidence>
<dbReference type="AlphaFoldDB" id="A0A921I042"/>
<feature type="transmembrane region" description="Helical" evidence="13">
    <location>
        <begin position="58"/>
        <end position="78"/>
    </location>
</feature>
<evidence type="ECO:0000256" key="11">
    <source>
        <dbReference type="ARBA" id="ARBA00023136"/>
    </source>
</evidence>
<evidence type="ECO:0000256" key="8">
    <source>
        <dbReference type="ARBA" id="ARBA00022958"/>
    </source>
</evidence>
<feature type="binding site" evidence="12">
    <location>
        <position position="452"/>
    </location>
    <ligand>
        <name>K(+)</name>
        <dbReference type="ChEBI" id="CHEBI:29103"/>
    </ligand>
</feature>
<comment type="caution">
    <text evidence="14">The sequence shown here is derived from an EMBL/GenBank/DDBJ whole genome shotgun (WGS) entry which is preliminary data.</text>
</comment>